<name>A0A5J4T3D5_9EUKA</name>
<dbReference type="AlphaFoldDB" id="A0A5J4T3D5"/>
<gene>
    <name evidence="1" type="ORF">EZS28_051527</name>
</gene>
<proteinExistence type="predicted"/>
<organism evidence="1 2">
    <name type="scientific">Streblomastix strix</name>
    <dbReference type="NCBI Taxonomy" id="222440"/>
    <lineage>
        <taxon>Eukaryota</taxon>
        <taxon>Metamonada</taxon>
        <taxon>Preaxostyla</taxon>
        <taxon>Oxymonadida</taxon>
        <taxon>Streblomastigidae</taxon>
        <taxon>Streblomastix</taxon>
    </lineage>
</organism>
<reference evidence="1 2" key="1">
    <citation type="submission" date="2019-03" db="EMBL/GenBank/DDBJ databases">
        <title>Single cell metagenomics reveals metabolic interactions within the superorganism composed of flagellate Streblomastix strix and complex community of Bacteroidetes bacteria on its surface.</title>
        <authorList>
            <person name="Treitli S.C."/>
            <person name="Kolisko M."/>
            <person name="Husnik F."/>
            <person name="Keeling P."/>
            <person name="Hampl V."/>
        </authorList>
    </citation>
    <scope>NUCLEOTIDE SEQUENCE [LARGE SCALE GENOMIC DNA]</scope>
    <source>
        <strain evidence="1">ST1C</strain>
    </source>
</reference>
<evidence type="ECO:0000313" key="1">
    <source>
        <dbReference type="EMBL" id="KAA6352946.1"/>
    </source>
</evidence>
<evidence type="ECO:0000313" key="2">
    <source>
        <dbReference type="Proteomes" id="UP000324800"/>
    </source>
</evidence>
<protein>
    <submittedName>
        <fullName evidence="1">Uncharacterized protein</fullName>
    </submittedName>
</protein>
<dbReference type="EMBL" id="SNRW01039029">
    <property type="protein sequence ID" value="KAA6352946.1"/>
    <property type="molecule type" value="Genomic_DNA"/>
</dbReference>
<feature type="non-terminal residue" evidence="1">
    <location>
        <position position="138"/>
    </location>
</feature>
<accession>A0A5J4T3D5</accession>
<comment type="caution">
    <text evidence="1">The sequence shown here is derived from an EMBL/GenBank/DDBJ whole genome shotgun (WGS) entry which is preliminary data.</text>
</comment>
<dbReference type="Proteomes" id="UP000324800">
    <property type="component" value="Unassembled WGS sequence"/>
</dbReference>
<sequence length="138" mass="15746">MKHQFQLEKEDQLRRAQHIFKGISLSIIRVQFSYSAAGQELDLLQIRNTSTIIGGYRSYGLEFNEIFVINLTRKFLAIQSDTFSRFQTTAETDVLINTYLTIVTIGETTDTDYPTFIDVDTITVTGEILQDVNGEILI</sequence>